<feature type="coiled-coil region" evidence="1">
    <location>
        <begin position="163"/>
        <end position="233"/>
    </location>
</feature>
<reference evidence="2 3" key="1">
    <citation type="submission" date="2017-01" db="EMBL/GenBank/DDBJ databases">
        <title>Novel large sulfur bacteria in the metagenomes of groundwater-fed chemosynthetic microbial mats in the Lake Huron basin.</title>
        <authorList>
            <person name="Sharrar A.M."/>
            <person name="Flood B.E."/>
            <person name="Bailey J.V."/>
            <person name="Jones D.S."/>
            <person name="Biddanda B."/>
            <person name="Ruberg S.A."/>
            <person name="Marcus D.N."/>
            <person name="Dick G.J."/>
        </authorList>
    </citation>
    <scope>NUCLEOTIDE SEQUENCE [LARGE SCALE GENOMIC DNA]</scope>
    <source>
        <strain evidence="2">A8</strain>
    </source>
</reference>
<accession>A0A1Y1QPC4</accession>
<evidence type="ECO:0000313" key="2">
    <source>
        <dbReference type="EMBL" id="OQX10656.1"/>
    </source>
</evidence>
<name>A0A1Y1QPC4_9GAMM</name>
<dbReference type="EMBL" id="MTEJ01000107">
    <property type="protein sequence ID" value="OQX10656.1"/>
    <property type="molecule type" value="Genomic_DNA"/>
</dbReference>
<keyword evidence="1" id="KW-0175">Coiled coil</keyword>
<evidence type="ECO:0000256" key="1">
    <source>
        <dbReference type="SAM" id="Coils"/>
    </source>
</evidence>
<evidence type="ECO:0008006" key="4">
    <source>
        <dbReference type="Google" id="ProtNLM"/>
    </source>
</evidence>
<dbReference type="Proteomes" id="UP000192491">
    <property type="component" value="Unassembled WGS sequence"/>
</dbReference>
<proteinExistence type="predicted"/>
<gene>
    <name evidence="2" type="ORF">BWK73_19690</name>
</gene>
<comment type="caution">
    <text evidence="2">The sequence shown here is derived from an EMBL/GenBank/DDBJ whole genome shotgun (WGS) entry which is preliminary data.</text>
</comment>
<evidence type="ECO:0000313" key="3">
    <source>
        <dbReference type="Proteomes" id="UP000192491"/>
    </source>
</evidence>
<dbReference type="PROSITE" id="PS51257">
    <property type="entry name" value="PROKAR_LIPOPROTEIN"/>
    <property type="match status" value="1"/>
</dbReference>
<organism evidence="2 3">
    <name type="scientific">Thiothrix lacustris</name>
    <dbReference type="NCBI Taxonomy" id="525917"/>
    <lineage>
        <taxon>Bacteria</taxon>
        <taxon>Pseudomonadati</taxon>
        <taxon>Pseudomonadota</taxon>
        <taxon>Gammaproteobacteria</taxon>
        <taxon>Thiotrichales</taxon>
        <taxon>Thiotrichaceae</taxon>
        <taxon>Thiothrix</taxon>
    </lineage>
</organism>
<dbReference type="AlphaFoldDB" id="A0A1Y1QPC4"/>
<sequence>MSKRTFPSHLLLFISILAGCSTTGVLPPEQKRSAIEQEQIAQCKKNVPDQDRVQKEAVTTGCITTMVAWRAIGQNNPAALICMVGGGTGFLLGESIAERKCAYLTEEERLNGEIAHASSMNSKFAIYSLQSKKDLALYEKQIKTLAAQRQAEAANSAEQEKFKQSLAKQLAKERQTIKQIQDEQRFKQETLQEARQKAKQASVEKADKLEAEIRILQKNIRQMQEAASKLQDYSDLL</sequence>
<protein>
    <recommendedName>
        <fullName evidence="4">Lipoprotein</fullName>
    </recommendedName>
</protein>